<feature type="compositionally biased region" description="Gly residues" evidence="1">
    <location>
        <begin position="20"/>
        <end position="39"/>
    </location>
</feature>
<dbReference type="VEuPathDB" id="VectorBase:BGLB020185"/>
<dbReference type="Proteomes" id="UP000076420">
    <property type="component" value="Unassembled WGS sequence"/>
</dbReference>
<evidence type="ECO:0000313" key="2">
    <source>
        <dbReference type="EnsemblMetazoa" id="BGLB020185-PA"/>
    </source>
</evidence>
<dbReference type="EnsemblMetazoa" id="BGLB020185-RA">
    <property type="protein sequence ID" value="BGLB020185-PA"/>
    <property type="gene ID" value="BGLB020185"/>
</dbReference>
<name>A0A2C9KIZ8_BIOGL</name>
<sequence length="89" mass="9641">MSSKGRFDSRDRRTGDAGSKYGGPRDGFKGRGGGSGGGSFRNSMKGSQPGAGLRKPKWDMSALPKFEKNFYKEHPAVANRSPVSFQKEI</sequence>
<feature type="region of interest" description="Disordered" evidence="1">
    <location>
        <begin position="1"/>
        <end position="58"/>
    </location>
</feature>
<gene>
    <name evidence="2" type="primary">106075402</name>
</gene>
<evidence type="ECO:0000256" key="1">
    <source>
        <dbReference type="SAM" id="MobiDB-lite"/>
    </source>
</evidence>
<feature type="compositionally biased region" description="Basic and acidic residues" evidence="1">
    <location>
        <begin position="1"/>
        <end position="15"/>
    </location>
</feature>
<reference evidence="2" key="1">
    <citation type="submission" date="2020-05" db="UniProtKB">
        <authorList>
            <consortium name="EnsemblMetazoa"/>
        </authorList>
    </citation>
    <scope>IDENTIFICATION</scope>
    <source>
        <strain evidence="2">BB02</strain>
    </source>
</reference>
<dbReference type="AlphaFoldDB" id="A0A2C9KIZ8"/>
<dbReference type="STRING" id="6526.A0A2C9KIZ8"/>
<dbReference type="KEGG" id="bgt:106075402"/>
<proteinExistence type="predicted"/>
<evidence type="ECO:0000313" key="3">
    <source>
        <dbReference type="Proteomes" id="UP000076420"/>
    </source>
</evidence>
<organism evidence="2 3">
    <name type="scientific">Biomphalaria glabrata</name>
    <name type="common">Bloodfluke planorb</name>
    <name type="synonym">Freshwater snail</name>
    <dbReference type="NCBI Taxonomy" id="6526"/>
    <lineage>
        <taxon>Eukaryota</taxon>
        <taxon>Metazoa</taxon>
        <taxon>Spiralia</taxon>
        <taxon>Lophotrochozoa</taxon>
        <taxon>Mollusca</taxon>
        <taxon>Gastropoda</taxon>
        <taxon>Heterobranchia</taxon>
        <taxon>Euthyneura</taxon>
        <taxon>Panpulmonata</taxon>
        <taxon>Hygrophila</taxon>
        <taxon>Lymnaeoidea</taxon>
        <taxon>Planorbidae</taxon>
        <taxon>Biomphalaria</taxon>
    </lineage>
</organism>
<protein>
    <submittedName>
        <fullName evidence="2">Uncharacterized protein</fullName>
    </submittedName>
</protein>
<dbReference type="VEuPathDB" id="VectorBase:BGLAX_036364"/>
<accession>A0A2C9KIZ8</accession>